<dbReference type="GO" id="GO:0003700">
    <property type="term" value="F:DNA-binding transcription factor activity"/>
    <property type="evidence" value="ECO:0007669"/>
    <property type="project" value="InterPro"/>
</dbReference>
<dbReference type="AlphaFoldDB" id="A0A1G2LAW5"/>
<dbReference type="EMBL" id="MHQT01000035">
    <property type="protein sequence ID" value="OHA08775.1"/>
    <property type="molecule type" value="Genomic_DNA"/>
</dbReference>
<evidence type="ECO:0000256" key="1">
    <source>
        <dbReference type="SAM" id="MobiDB-lite"/>
    </source>
</evidence>
<comment type="caution">
    <text evidence="2">The sequence shown here is derived from an EMBL/GenBank/DDBJ whole genome shotgun (WGS) entry which is preliminary data.</text>
</comment>
<proteinExistence type="predicted"/>
<dbReference type="SUPFAM" id="SSF48295">
    <property type="entry name" value="TrpR-like"/>
    <property type="match status" value="1"/>
</dbReference>
<feature type="region of interest" description="Disordered" evidence="1">
    <location>
        <begin position="118"/>
        <end position="138"/>
    </location>
</feature>
<dbReference type="Gene3D" id="1.10.1270.10">
    <property type="entry name" value="TrpR-like"/>
    <property type="match status" value="1"/>
</dbReference>
<dbReference type="InterPro" id="IPR038116">
    <property type="entry name" value="TrpR-like_sf"/>
</dbReference>
<protein>
    <submittedName>
        <fullName evidence="2">Uncharacterized protein</fullName>
    </submittedName>
</protein>
<sequence>MPHLSRYQLSSEERSRLSDQFVAAVFLLRDRKDLGPFFGDLFSPTERAMIGKRLMIMILLKRGHSFADISSTLKVSQSTISSMSERLQRGSRVLGVILDALARREHVDTLIARMRRSGSHAAQRTSRKSDLRLRFSGG</sequence>
<dbReference type="InterPro" id="IPR000831">
    <property type="entry name" value="Trp_repress"/>
</dbReference>
<feature type="compositionally biased region" description="Basic and acidic residues" evidence="1">
    <location>
        <begin position="127"/>
        <end position="138"/>
    </location>
</feature>
<accession>A0A1G2LAW5</accession>
<gene>
    <name evidence="2" type="ORF">A3A44_01895</name>
</gene>
<organism evidence="2 3">
    <name type="scientific">Candidatus Sungbacteria bacterium RIFCSPLOWO2_01_FULL_60_25</name>
    <dbReference type="NCBI Taxonomy" id="1802281"/>
    <lineage>
        <taxon>Bacteria</taxon>
        <taxon>Candidatus Sungiibacteriota</taxon>
    </lineage>
</organism>
<evidence type="ECO:0000313" key="2">
    <source>
        <dbReference type="EMBL" id="OHA08775.1"/>
    </source>
</evidence>
<dbReference type="InterPro" id="IPR010921">
    <property type="entry name" value="Trp_repressor/repl_initiator"/>
</dbReference>
<evidence type="ECO:0000313" key="3">
    <source>
        <dbReference type="Proteomes" id="UP000178977"/>
    </source>
</evidence>
<dbReference type="Proteomes" id="UP000178977">
    <property type="component" value="Unassembled WGS sequence"/>
</dbReference>
<dbReference type="STRING" id="1802281.A3A44_01895"/>
<dbReference type="GO" id="GO:0043565">
    <property type="term" value="F:sequence-specific DNA binding"/>
    <property type="evidence" value="ECO:0007669"/>
    <property type="project" value="InterPro"/>
</dbReference>
<reference evidence="2 3" key="1">
    <citation type="journal article" date="2016" name="Nat. Commun.">
        <title>Thousands of microbial genomes shed light on interconnected biogeochemical processes in an aquifer system.</title>
        <authorList>
            <person name="Anantharaman K."/>
            <person name="Brown C.T."/>
            <person name="Hug L.A."/>
            <person name="Sharon I."/>
            <person name="Castelle C.J."/>
            <person name="Probst A.J."/>
            <person name="Thomas B.C."/>
            <person name="Singh A."/>
            <person name="Wilkins M.J."/>
            <person name="Karaoz U."/>
            <person name="Brodie E.L."/>
            <person name="Williams K.H."/>
            <person name="Hubbard S.S."/>
            <person name="Banfield J.F."/>
        </authorList>
    </citation>
    <scope>NUCLEOTIDE SEQUENCE [LARGE SCALE GENOMIC DNA]</scope>
</reference>
<name>A0A1G2LAW5_9BACT</name>
<dbReference type="Pfam" id="PF01371">
    <property type="entry name" value="Trp_repressor"/>
    <property type="match status" value="1"/>
</dbReference>